<name>A0A8D8TGF0_9HEMI</name>
<protein>
    <submittedName>
        <fullName evidence="1">Uncharacterized protein</fullName>
    </submittedName>
</protein>
<dbReference type="EMBL" id="HBUF01281277">
    <property type="protein sequence ID" value="CAG6687368.1"/>
    <property type="molecule type" value="Transcribed_RNA"/>
</dbReference>
<evidence type="ECO:0000313" key="1">
    <source>
        <dbReference type="EMBL" id="CAG6687368.1"/>
    </source>
</evidence>
<reference evidence="1" key="1">
    <citation type="submission" date="2021-05" db="EMBL/GenBank/DDBJ databases">
        <authorList>
            <person name="Alioto T."/>
            <person name="Alioto T."/>
            <person name="Gomez Garrido J."/>
        </authorList>
    </citation>
    <scope>NUCLEOTIDE SEQUENCE</scope>
</reference>
<proteinExistence type="predicted"/>
<dbReference type="AlphaFoldDB" id="A0A8D8TGF0"/>
<organism evidence="1">
    <name type="scientific">Cacopsylla melanoneura</name>
    <dbReference type="NCBI Taxonomy" id="428564"/>
    <lineage>
        <taxon>Eukaryota</taxon>
        <taxon>Metazoa</taxon>
        <taxon>Ecdysozoa</taxon>
        <taxon>Arthropoda</taxon>
        <taxon>Hexapoda</taxon>
        <taxon>Insecta</taxon>
        <taxon>Pterygota</taxon>
        <taxon>Neoptera</taxon>
        <taxon>Paraneoptera</taxon>
        <taxon>Hemiptera</taxon>
        <taxon>Sternorrhyncha</taxon>
        <taxon>Psylloidea</taxon>
        <taxon>Psyllidae</taxon>
        <taxon>Psyllinae</taxon>
        <taxon>Cacopsylla</taxon>
    </lineage>
</organism>
<sequence>MEFDYISISTQYRLCQMGVVPSRHCVGRATPTTHINLILKENKAWMPILMIFFCHGKIDYKKSCCLQMLGVDYVIFLLASQYFSTILFDPDRSEQTAICCNMHSLGRCQTAET</sequence>
<accession>A0A8D8TGF0</accession>